<keyword evidence="1" id="KW-0732">Signal</keyword>
<keyword evidence="2" id="KW-0449">Lipoprotein</keyword>
<reference evidence="2 3" key="1">
    <citation type="submission" date="2018-12" db="EMBL/GenBank/DDBJ databases">
        <authorList>
            <consortium name="Pathogen Informatics"/>
        </authorList>
    </citation>
    <scope>NUCLEOTIDE SEQUENCE [LARGE SCALE GENOMIC DNA]</scope>
    <source>
        <strain evidence="2 3">NCTC12871</strain>
    </source>
</reference>
<dbReference type="Proteomes" id="UP000279799">
    <property type="component" value="Chromosome"/>
</dbReference>
<dbReference type="PROSITE" id="PS51257">
    <property type="entry name" value="PROKAR_LIPOPROTEIN"/>
    <property type="match status" value="1"/>
</dbReference>
<dbReference type="OrthoDB" id="8863314at2"/>
<sequence>MQIKLNKYIKQALFISLSLTLVACSTNQQKLLPEGSQTMAQIWANNTGGMVSQQQVNLSQSTLQARKQLMQHTLGKPTYDNSVLDYTRNAENEAMNLFPRLPNPNLVMFVFPHLTDSKEPLPVPGYSTVFPFYGHIHYAQPGESIGQL</sequence>
<accession>A0A448TTR7</accession>
<keyword evidence="3" id="KW-1185">Reference proteome</keyword>
<evidence type="ECO:0000256" key="1">
    <source>
        <dbReference type="SAM" id="SignalP"/>
    </source>
</evidence>
<dbReference type="InterPro" id="IPR022262">
    <property type="entry name" value="Lipoprot_put"/>
</dbReference>
<proteinExistence type="predicted"/>
<evidence type="ECO:0000313" key="3">
    <source>
        <dbReference type="Proteomes" id="UP000279799"/>
    </source>
</evidence>
<organism evidence="2 3">
    <name type="scientific">Actinobacillus delphinicola</name>
    <dbReference type="NCBI Taxonomy" id="51161"/>
    <lineage>
        <taxon>Bacteria</taxon>
        <taxon>Pseudomonadati</taxon>
        <taxon>Pseudomonadota</taxon>
        <taxon>Gammaproteobacteria</taxon>
        <taxon>Pasteurellales</taxon>
        <taxon>Pasteurellaceae</taxon>
        <taxon>Actinobacillus</taxon>
    </lineage>
</organism>
<dbReference type="RefSeq" id="WP_126599287.1">
    <property type="nucleotide sequence ID" value="NZ_LR134510.1"/>
</dbReference>
<gene>
    <name evidence="2" type="ORF">NCTC12871_00845</name>
</gene>
<name>A0A448TTR7_9PAST</name>
<dbReference type="AlphaFoldDB" id="A0A448TTR7"/>
<evidence type="ECO:0000313" key="2">
    <source>
        <dbReference type="EMBL" id="VEJ09392.1"/>
    </source>
</evidence>
<feature type="chain" id="PRO_5019085502" evidence="1">
    <location>
        <begin position="24"/>
        <end position="148"/>
    </location>
</feature>
<feature type="signal peptide" evidence="1">
    <location>
        <begin position="1"/>
        <end position="23"/>
    </location>
</feature>
<protein>
    <submittedName>
        <fullName evidence="2">Conjugative transfer region lipoprotein</fullName>
    </submittedName>
</protein>
<dbReference type="KEGG" id="adp:NCTC12871_00845"/>
<dbReference type="NCBIfam" id="TIGR03751">
    <property type="entry name" value="conj_TIGR03751"/>
    <property type="match status" value="1"/>
</dbReference>
<dbReference type="EMBL" id="LR134510">
    <property type="protein sequence ID" value="VEJ09392.1"/>
    <property type="molecule type" value="Genomic_DNA"/>
</dbReference>